<dbReference type="Gene3D" id="3.30.300.30">
    <property type="match status" value="1"/>
</dbReference>
<dbReference type="InterPro" id="IPR020845">
    <property type="entry name" value="AMP-binding_CS"/>
</dbReference>
<feature type="domain" description="AMP-dependent synthetase/ligase" evidence="1">
    <location>
        <begin position="4"/>
        <end position="348"/>
    </location>
</feature>
<evidence type="ECO:0000313" key="3">
    <source>
        <dbReference type="EMBL" id="GAA1515719.1"/>
    </source>
</evidence>
<dbReference type="EMBL" id="BAAAOR010000014">
    <property type="protein sequence ID" value="GAA1515719.1"/>
    <property type="molecule type" value="Genomic_DNA"/>
</dbReference>
<dbReference type="InterPro" id="IPR050237">
    <property type="entry name" value="ATP-dep_AMP-bd_enzyme"/>
</dbReference>
<dbReference type="Gene3D" id="3.40.50.12780">
    <property type="entry name" value="N-terminal domain of ligase-like"/>
    <property type="match status" value="1"/>
</dbReference>
<keyword evidence="3" id="KW-0436">Ligase</keyword>
<proteinExistence type="predicted"/>
<name>A0ABN2AEE5_9ACTN</name>
<dbReference type="PROSITE" id="PS00455">
    <property type="entry name" value="AMP_BINDING"/>
    <property type="match status" value="1"/>
</dbReference>
<accession>A0ABN2AEE5</accession>
<dbReference type="InterPro" id="IPR000873">
    <property type="entry name" value="AMP-dep_synth/lig_dom"/>
</dbReference>
<feature type="domain" description="AMP-binding enzyme C-terminal" evidence="2">
    <location>
        <begin position="399"/>
        <end position="474"/>
    </location>
</feature>
<evidence type="ECO:0000313" key="4">
    <source>
        <dbReference type="Proteomes" id="UP001500842"/>
    </source>
</evidence>
<protein>
    <submittedName>
        <fullName evidence="3">ATP-dependent acyl-CoA ligase</fullName>
    </submittedName>
</protein>
<sequence length="498" mass="53945">MRDRSGTLTFAETRRTVRAVAGGLRQVGVRPGERVAVLLERPREAVLAWLATGVVGAVEVPVNPELFGDRLRYVLAHSGSVVAVVEEHLLSRLDELAEGLSELRAVVVVGEGASRHLPTTSFDDLLLAEPWEGEDPVDPGRLAALLYTSGSTGPPKAAMVPHGQHYMNAFQAARAAGISSADTVFLCLPLHHNMAQGYGVAPALLAGAQVHLAGRFDRRAFWREIAESGATTFPFVGAMLALLAGQDLAPPPHRLRVGYGIPVSKAMHDQFADRFGVRLVHCYGSTEATIVTWSDDGTDRVATPGSCGWTVPEFEVELQDECGRAVPTGATGEICVRPREPASMFLGYHDDPARTVEVLRGLWFHTGDRGRFDDDGELWFEGRTEDVIRRFGEFIAASEVEDVFEAHEAVQQAVAVGVPSEVVGEEVLVAVTLREPSSVSAAELWAWARERMPRYAVPRYVDIVADLPMTTTGKVQKHVLRSAGPSGSTYDARQTEGK</sequence>
<dbReference type="PANTHER" id="PTHR43767:SF1">
    <property type="entry name" value="NONRIBOSOMAL PEPTIDE SYNTHASE PES1 (EUROFUNG)-RELATED"/>
    <property type="match status" value="1"/>
</dbReference>
<dbReference type="SUPFAM" id="SSF56801">
    <property type="entry name" value="Acetyl-CoA synthetase-like"/>
    <property type="match status" value="1"/>
</dbReference>
<dbReference type="InterPro" id="IPR042099">
    <property type="entry name" value="ANL_N_sf"/>
</dbReference>
<dbReference type="InterPro" id="IPR025110">
    <property type="entry name" value="AMP-bd_C"/>
</dbReference>
<gene>
    <name evidence="3" type="ORF">GCM10009788_20050</name>
</gene>
<dbReference type="GO" id="GO:0016874">
    <property type="term" value="F:ligase activity"/>
    <property type="evidence" value="ECO:0007669"/>
    <property type="project" value="UniProtKB-KW"/>
</dbReference>
<dbReference type="Pfam" id="PF13193">
    <property type="entry name" value="AMP-binding_C"/>
    <property type="match status" value="1"/>
</dbReference>
<organism evidence="3 4">
    <name type="scientific">Nocardioides humi</name>
    <dbReference type="NCBI Taxonomy" id="449461"/>
    <lineage>
        <taxon>Bacteria</taxon>
        <taxon>Bacillati</taxon>
        <taxon>Actinomycetota</taxon>
        <taxon>Actinomycetes</taxon>
        <taxon>Propionibacteriales</taxon>
        <taxon>Nocardioidaceae</taxon>
        <taxon>Nocardioides</taxon>
    </lineage>
</organism>
<comment type="caution">
    <text evidence="3">The sequence shown here is derived from an EMBL/GenBank/DDBJ whole genome shotgun (WGS) entry which is preliminary data.</text>
</comment>
<reference evidence="3 4" key="1">
    <citation type="journal article" date="2019" name="Int. J. Syst. Evol. Microbiol.">
        <title>The Global Catalogue of Microorganisms (GCM) 10K type strain sequencing project: providing services to taxonomists for standard genome sequencing and annotation.</title>
        <authorList>
            <consortium name="The Broad Institute Genomics Platform"/>
            <consortium name="The Broad Institute Genome Sequencing Center for Infectious Disease"/>
            <person name="Wu L."/>
            <person name="Ma J."/>
        </authorList>
    </citation>
    <scope>NUCLEOTIDE SEQUENCE [LARGE SCALE GENOMIC DNA]</scope>
    <source>
        <strain evidence="3 4">JCM 14942</strain>
    </source>
</reference>
<dbReference type="InterPro" id="IPR045851">
    <property type="entry name" value="AMP-bd_C_sf"/>
</dbReference>
<keyword evidence="4" id="KW-1185">Reference proteome</keyword>
<evidence type="ECO:0000259" key="2">
    <source>
        <dbReference type="Pfam" id="PF13193"/>
    </source>
</evidence>
<evidence type="ECO:0000259" key="1">
    <source>
        <dbReference type="Pfam" id="PF00501"/>
    </source>
</evidence>
<dbReference type="Proteomes" id="UP001500842">
    <property type="component" value="Unassembled WGS sequence"/>
</dbReference>
<dbReference type="PANTHER" id="PTHR43767">
    <property type="entry name" value="LONG-CHAIN-FATTY-ACID--COA LIGASE"/>
    <property type="match status" value="1"/>
</dbReference>
<dbReference type="Pfam" id="PF00501">
    <property type="entry name" value="AMP-binding"/>
    <property type="match status" value="1"/>
</dbReference>